<dbReference type="Proteomes" id="UP000199103">
    <property type="component" value="Chromosome I"/>
</dbReference>
<evidence type="ECO:0000256" key="4">
    <source>
        <dbReference type="ARBA" id="ARBA00022989"/>
    </source>
</evidence>
<evidence type="ECO:0000256" key="6">
    <source>
        <dbReference type="SAM" id="Phobius"/>
    </source>
</evidence>
<dbReference type="EMBL" id="LT629772">
    <property type="protein sequence ID" value="SDS52827.1"/>
    <property type="molecule type" value="Genomic_DNA"/>
</dbReference>
<sequence length="263" mass="28533">MHVMVALALSVTLAGLSAAGLVSSPSGRLHRLGRQRRRSPEQSRLRWWLQLLAPRPYAPPVRTRYLVGVAAGLVAMLGWRVLDPDVGPVVVLAVPIIGVVMIIFLGRAELPAERRRREQMIQDLPHVLELMASAMNAGLPLRAAVREVVAVTSGPLTDDLADVVRNIDLGRSDADAWRALRDHPQLGRVSVDLARSVDSGTMLVAVLRRSAEIARRDRRGAMEARARTVGVKSVPPLMVCFVPAFLLVCVVPTIVSALQNSLG</sequence>
<feature type="domain" description="Type II secretion system protein GspF" evidence="7">
    <location>
        <begin position="128"/>
        <end position="250"/>
    </location>
</feature>
<accession>A0A1H1SXR2</accession>
<dbReference type="PANTHER" id="PTHR35007">
    <property type="entry name" value="INTEGRAL MEMBRANE PROTEIN-RELATED"/>
    <property type="match status" value="1"/>
</dbReference>
<feature type="transmembrane region" description="Helical" evidence="6">
    <location>
        <begin position="86"/>
        <end position="106"/>
    </location>
</feature>
<keyword evidence="5 6" id="KW-0472">Membrane</keyword>
<comment type="subcellular location">
    <subcellularLocation>
        <location evidence="1">Cell membrane</location>
        <topology evidence="1">Multi-pass membrane protein</topology>
    </subcellularLocation>
</comment>
<keyword evidence="4 6" id="KW-1133">Transmembrane helix</keyword>
<protein>
    <submittedName>
        <fullName evidence="8">Flp pilus assembly protein TadB</fullName>
    </submittedName>
</protein>
<dbReference type="Pfam" id="PF00482">
    <property type="entry name" value="T2SSF"/>
    <property type="match status" value="1"/>
</dbReference>
<evidence type="ECO:0000256" key="3">
    <source>
        <dbReference type="ARBA" id="ARBA00022692"/>
    </source>
</evidence>
<feature type="transmembrane region" description="Helical" evidence="6">
    <location>
        <begin position="237"/>
        <end position="258"/>
    </location>
</feature>
<reference evidence="8 9" key="1">
    <citation type="submission" date="2016-10" db="EMBL/GenBank/DDBJ databases">
        <authorList>
            <person name="de Groot N.N."/>
        </authorList>
    </citation>
    <scope>NUCLEOTIDE SEQUENCE [LARGE SCALE GENOMIC DNA]</scope>
    <source>
        <strain evidence="8 9">DSM 21800</strain>
    </source>
</reference>
<name>A0A1H1SXR2_9ACTN</name>
<evidence type="ECO:0000256" key="5">
    <source>
        <dbReference type="ARBA" id="ARBA00023136"/>
    </source>
</evidence>
<keyword evidence="9" id="KW-1185">Reference proteome</keyword>
<proteinExistence type="predicted"/>
<keyword evidence="2" id="KW-1003">Cell membrane</keyword>
<dbReference type="PANTHER" id="PTHR35007:SF3">
    <property type="entry name" value="POSSIBLE CONSERVED ALANINE RICH MEMBRANE PROTEIN"/>
    <property type="match status" value="1"/>
</dbReference>
<organism evidence="8 9">
    <name type="scientific">Microlunatus soli</name>
    <dbReference type="NCBI Taxonomy" id="630515"/>
    <lineage>
        <taxon>Bacteria</taxon>
        <taxon>Bacillati</taxon>
        <taxon>Actinomycetota</taxon>
        <taxon>Actinomycetes</taxon>
        <taxon>Propionibacteriales</taxon>
        <taxon>Propionibacteriaceae</taxon>
        <taxon>Microlunatus</taxon>
    </lineage>
</organism>
<evidence type="ECO:0000256" key="2">
    <source>
        <dbReference type="ARBA" id="ARBA00022475"/>
    </source>
</evidence>
<keyword evidence="3 6" id="KW-0812">Transmembrane</keyword>
<dbReference type="InterPro" id="IPR018076">
    <property type="entry name" value="T2SS_GspF_dom"/>
</dbReference>
<evidence type="ECO:0000256" key="1">
    <source>
        <dbReference type="ARBA" id="ARBA00004651"/>
    </source>
</evidence>
<evidence type="ECO:0000259" key="7">
    <source>
        <dbReference type="Pfam" id="PF00482"/>
    </source>
</evidence>
<dbReference type="GO" id="GO:0005886">
    <property type="term" value="C:plasma membrane"/>
    <property type="evidence" value="ECO:0007669"/>
    <property type="project" value="UniProtKB-SubCell"/>
</dbReference>
<evidence type="ECO:0000313" key="9">
    <source>
        <dbReference type="Proteomes" id="UP000199103"/>
    </source>
</evidence>
<dbReference type="AlphaFoldDB" id="A0A1H1SXR2"/>
<evidence type="ECO:0000313" key="8">
    <source>
        <dbReference type="EMBL" id="SDS52827.1"/>
    </source>
</evidence>
<gene>
    <name evidence="8" type="ORF">SAMN04489812_2180</name>
</gene>
<dbReference type="STRING" id="630515.SAMN04489812_2180"/>